<dbReference type="AlphaFoldDB" id="K0Q4Z8"/>
<comment type="caution">
    <text evidence="1">The sequence shown here is derived from an EMBL/GenBank/DDBJ whole genome shotgun (WGS) entry which is preliminary data.</text>
</comment>
<gene>
    <name evidence="1" type="ORF">BN77_p270013</name>
</gene>
<dbReference type="HOGENOM" id="CLU_2247944_0_0_5"/>
<dbReference type="Proteomes" id="UP000009319">
    <property type="component" value="Unassembled WGS sequence"/>
</dbReference>
<protein>
    <submittedName>
        <fullName evidence="1">Uncharacterized protein</fullName>
    </submittedName>
</protein>
<proteinExistence type="predicted"/>
<accession>K0Q4Z8</accession>
<name>K0Q4Z8_9HYPH</name>
<sequence>MSRMLFHDHTAAIKHFAICLCVRARPRSINHWKSEALSTQIGVAALGFPKQPSFAACAVLYRNQQTAGMYKPLRSSRYDSDQNGRALAAQNFTGLKTVSNPGAD</sequence>
<reference evidence="1 2" key="1">
    <citation type="journal article" date="2013" name="Genome Announc.">
        <title>Draft Genome Sequence of Rhizobium mesoamericanum STM3625, a Nitrogen-Fixing Symbiont of Mimosa pudica Isolated in French Guiana (South America).</title>
        <authorList>
            <person name="Moulin L."/>
            <person name="Mornico D."/>
            <person name="Melkonian R."/>
            <person name="Klonowska A."/>
        </authorList>
    </citation>
    <scope>NUCLEOTIDE SEQUENCE [LARGE SCALE GENOMIC DNA]</scope>
    <source>
        <strain evidence="1 2">STM3625</strain>
    </source>
</reference>
<dbReference type="EMBL" id="CANI01000090">
    <property type="protein sequence ID" value="CCM80340.1"/>
    <property type="molecule type" value="Genomic_DNA"/>
</dbReference>
<dbReference type="STRING" id="1211777.BN77_p270013"/>
<keyword evidence="2" id="KW-1185">Reference proteome</keyword>
<organism evidence="1 2">
    <name type="scientific">Rhizobium mesoamericanum STM3625</name>
    <dbReference type="NCBI Taxonomy" id="1211777"/>
    <lineage>
        <taxon>Bacteria</taxon>
        <taxon>Pseudomonadati</taxon>
        <taxon>Pseudomonadota</taxon>
        <taxon>Alphaproteobacteria</taxon>
        <taxon>Hyphomicrobiales</taxon>
        <taxon>Rhizobiaceae</taxon>
        <taxon>Rhizobium/Agrobacterium group</taxon>
        <taxon>Rhizobium</taxon>
    </lineage>
</organism>
<evidence type="ECO:0000313" key="2">
    <source>
        <dbReference type="Proteomes" id="UP000009319"/>
    </source>
</evidence>
<evidence type="ECO:0000313" key="1">
    <source>
        <dbReference type="EMBL" id="CCM80340.1"/>
    </source>
</evidence>